<feature type="domain" description="FAD-binding" evidence="3">
    <location>
        <begin position="4"/>
        <end position="331"/>
    </location>
</feature>
<proteinExistence type="predicted"/>
<keyword evidence="2" id="KW-0520">NAD</keyword>
<evidence type="ECO:0000256" key="1">
    <source>
        <dbReference type="ARBA" id="ARBA00023002"/>
    </source>
</evidence>
<dbReference type="InterPro" id="IPR050631">
    <property type="entry name" value="PheA/TfdB_FAD_monoxygenase"/>
</dbReference>
<keyword evidence="4" id="KW-0503">Monooxygenase</keyword>
<accession>A0A846WIB3</accession>
<dbReference type="PANTHER" id="PTHR43476">
    <property type="entry name" value="3-(3-HYDROXY-PHENYL)PROPIONATE/3-HYDROXYCINNAMIC ACID HYDROXYLASE"/>
    <property type="match status" value="1"/>
</dbReference>
<evidence type="ECO:0000313" key="5">
    <source>
        <dbReference type="Proteomes" id="UP000563898"/>
    </source>
</evidence>
<comment type="caution">
    <text evidence="4">The sequence shown here is derived from an EMBL/GenBank/DDBJ whole genome shotgun (WGS) entry which is preliminary data.</text>
</comment>
<dbReference type="InterPro" id="IPR036188">
    <property type="entry name" value="FAD/NAD-bd_sf"/>
</dbReference>
<name>A0A846WIB3_9ACTN</name>
<protein>
    <submittedName>
        <fullName evidence="4">FAD-dependent monooxygenase</fullName>
    </submittedName>
</protein>
<sequence length="391" mass="41675">MTPHVVIVGAQPVGLCTALGLAQQGIGVTLVALESDDSTCFQFVHNWSVLPGLDALGVLADARAVGSSETQIGIRIGATGETIVLDLGVLGSEVPFPFNLHLEETALSAILLDHLLRFPAVTRVDAARVTAVAQDTAGVRIDIESPGGATSIGGDWLVAADGTNSTVRRLLGIGFPGFTWRERSVSVLVTTHQKTPDLRPTTFVVNPERSALLQKAGPHRWTCAFTESLELSELSLQSRVATAANDFLGPDLSSLDGWVTARMHHRSAQTYRAGRVLLTGAAAHVTNRIVGHSSITGFFDAYRLVEALGAHIEGVADDRVLDTWAASRRRIFLDDVAPLSTSRKQLLSLDADQLNAELDSYRDAAASPDVLRDMLLVNRALAGDSPLARQA</sequence>
<organism evidence="4 5">
    <name type="scientific">Gordonia polyisoprenivorans</name>
    <dbReference type="NCBI Taxonomy" id="84595"/>
    <lineage>
        <taxon>Bacteria</taxon>
        <taxon>Bacillati</taxon>
        <taxon>Actinomycetota</taxon>
        <taxon>Actinomycetes</taxon>
        <taxon>Mycobacteriales</taxon>
        <taxon>Gordoniaceae</taxon>
        <taxon>Gordonia</taxon>
    </lineage>
</organism>
<dbReference type="Proteomes" id="UP000563898">
    <property type="component" value="Unassembled WGS sequence"/>
</dbReference>
<gene>
    <name evidence="4" type="ORF">HGA05_07800</name>
</gene>
<evidence type="ECO:0000259" key="3">
    <source>
        <dbReference type="Pfam" id="PF01494"/>
    </source>
</evidence>
<evidence type="ECO:0000256" key="2">
    <source>
        <dbReference type="ARBA" id="ARBA00023027"/>
    </source>
</evidence>
<dbReference type="GO" id="GO:0071949">
    <property type="term" value="F:FAD binding"/>
    <property type="evidence" value="ECO:0007669"/>
    <property type="project" value="InterPro"/>
</dbReference>
<dbReference type="Gene3D" id="3.50.50.60">
    <property type="entry name" value="FAD/NAD(P)-binding domain"/>
    <property type="match status" value="1"/>
</dbReference>
<dbReference type="PANTHER" id="PTHR43476:SF4">
    <property type="entry name" value="BLR0106 PROTEIN"/>
    <property type="match status" value="1"/>
</dbReference>
<dbReference type="Gene3D" id="3.30.70.2450">
    <property type="match status" value="1"/>
</dbReference>
<dbReference type="GO" id="GO:0004497">
    <property type="term" value="F:monooxygenase activity"/>
    <property type="evidence" value="ECO:0007669"/>
    <property type="project" value="UniProtKB-KW"/>
</dbReference>
<dbReference type="RefSeq" id="WP_006373116.1">
    <property type="nucleotide sequence ID" value="NZ_JAAXPC010000003.1"/>
</dbReference>
<dbReference type="SUPFAM" id="SSF51905">
    <property type="entry name" value="FAD/NAD(P)-binding domain"/>
    <property type="match status" value="1"/>
</dbReference>
<keyword evidence="1" id="KW-0560">Oxidoreductase</keyword>
<dbReference type="EMBL" id="JAAXPC010000003">
    <property type="protein sequence ID" value="NKY01472.1"/>
    <property type="molecule type" value="Genomic_DNA"/>
</dbReference>
<dbReference type="AlphaFoldDB" id="A0A846WIB3"/>
<dbReference type="Pfam" id="PF01494">
    <property type="entry name" value="FAD_binding_3"/>
    <property type="match status" value="1"/>
</dbReference>
<dbReference type="PRINTS" id="PR00420">
    <property type="entry name" value="RNGMNOXGNASE"/>
</dbReference>
<evidence type="ECO:0000313" key="4">
    <source>
        <dbReference type="EMBL" id="NKY01472.1"/>
    </source>
</evidence>
<reference evidence="4 5" key="1">
    <citation type="submission" date="2020-04" db="EMBL/GenBank/DDBJ databases">
        <title>MicrobeNet Type strains.</title>
        <authorList>
            <person name="Nicholson A.C."/>
        </authorList>
    </citation>
    <scope>NUCLEOTIDE SEQUENCE [LARGE SCALE GENOMIC DNA]</scope>
    <source>
        <strain evidence="4 5">ATCC BAA-14</strain>
    </source>
</reference>
<dbReference type="InterPro" id="IPR002938">
    <property type="entry name" value="FAD-bd"/>
</dbReference>